<gene>
    <name evidence="1" type="ORF">F5144DRAFT_586200</name>
</gene>
<evidence type="ECO:0000313" key="2">
    <source>
        <dbReference type="Proteomes" id="UP000724584"/>
    </source>
</evidence>
<dbReference type="EMBL" id="JAGIZQ010000007">
    <property type="protein sequence ID" value="KAH6617336.1"/>
    <property type="molecule type" value="Genomic_DNA"/>
</dbReference>
<name>A0ACB7NV40_9PEZI</name>
<comment type="caution">
    <text evidence="1">The sequence shown here is derived from an EMBL/GenBank/DDBJ whole genome shotgun (WGS) entry which is preliminary data.</text>
</comment>
<proteinExistence type="predicted"/>
<organism evidence="1 2">
    <name type="scientific">Chaetomium tenue</name>
    <dbReference type="NCBI Taxonomy" id="1854479"/>
    <lineage>
        <taxon>Eukaryota</taxon>
        <taxon>Fungi</taxon>
        <taxon>Dikarya</taxon>
        <taxon>Ascomycota</taxon>
        <taxon>Pezizomycotina</taxon>
        <taxon>Sordariomycetes</taxon>
        <taxon>Sordariomycetidae</taxon>
        <taxon>Sordariales</taxon>
        <taxon>Chaetomiaceae</taxon>
        <taxon>Chaetomium</taxon>
    </lineage>
</organism>
<keyword evidence="2" id="KW-1185">Reference proteome</keyword>
<accession>A0ACB7NV40</accession>
<reference evidence="1 2" key="1">
    <citation type="journal article" date="2021" name="Nat. Commun.">
        <title>Genetic determinants of endophytism in the Arabidopsis root mycobiome.</title>
        <authorList>
            <person name="Mesny F."/>
            <person name="Miyauchi S."/>
            <person name="Thiergart T."/>
            <person name="Pickel B."/>
            <person name="Atanasova L."/>
            <person name="Karlsson M."/>
            <person name="Huettel B."/>
            <person name="Barry K.W."/>
            <person name="Haridas S."/>
            <person name="Chen C."/>
            <person name="Bauer D."/>
            <person name="Andreopoulos W."/>
            <person name="Pangilinan J."/>
            <person name="LaButti K."/>
            <person name="Riley R."/>
            <person name="Lipzen A."/>
            <person name="Clum A."/>
            <person name="Drula E."/>
            <person name="Henrissat B."/>
            <person name="Kohler A."/>
            <person name="Grigoriev I.V."/>
            <person name="Martin F.M."/>
            <person name="Hacquard S."/>
        </authorList>
    </citation>
    <scope>NUCLEOTIDE SEQUENCE [LARGE SCALE GENOMIC DNA]</scope>
    <source>
        <strain evidence="1 2">MPI-SDFR-AT-0079</strain>
    </source>
</reference>
<sequence length="141" mass="15368">MAALVMDADEGREIQGWKRWIVPGVLWSVLSLAVWGTYVGAQMGSGGRMKVWWETPECGGSKLPLSDCDMLLGAWIMGWIYIVLHLVLLVVLGFLFKRLREESRLSAEGGHELGYHAVPSAPEAAEEGVGAADAPGENKCR</sequence>
<dbReference type="Proteomes" id="UP000724584">
    <property type="component" value="Unassembled WGS sequence"/>
</dbReference>
<protein>
    <submittedName>
        <fullName evidence="1">Uncharacterized protein</fullName>
    </submittedName>
</protein>
<evidence type="ECO:0000313" key="1">
    <source>
        <dbReference type="EMBL" id="KAH6617336.1"/>
    </source>
</evidence>